<evidence type="ECO:0000256" key="6">
    <source>
        <dbReference type="ARBA" id="ARBA00023002"/>
    </source>
</evidence>
<dbReference type="Pfam" id="PF02852">
    <property type="entry name" value="Pyr_redox_dim"/>
    <property type="match status" value="1"/>
</dbReference>
<feature type="binding site" evidence="12">
    <location>
        <begin position="150"/>
        <end position="152"/>
    </location>
    <ligand>
        <name>FAD</name>
        <dbReference type="ChEBI" id="CHEBI:57692"/>
    </ligand>
</feature>
<evidence type="ECO:0000256" key="11">
    <source>
        <dbReference type="PIRSR" id="PIRSR000350-2"/>
    </source>
</evidence>
<feature type="binding site" evidence="12">
    <location>
        <begin position="325"/>
        <end position="328"/>
    </location>
    <ligand>
        <name>FAD</name>
        <dbReference type="ChEBI" id="CHEBI:57692"/>
    </ligand>
</feature>
<feature type="disulfide bond" description="Redox-active" evidence="13">
    <location>
        <begin position="43"/>
        <end position="48"/>
    </location>
</feature>
<dbReference type="InterPro" id="IPR012999">
    <property type="entry name" value="Pyr_OxRdtase_I_AS"/>
</dbReference>
<comment type="cofactor">
    <cofactor evidence="12 14">
        <name>FAD</name>
        <dbReference type="ChEBI" id="CHEBI:57692"/>
    </cofactor>
    <text evidence="12 14">Binds 1 FAD per subunit.</text>
</comment>
<feature type="binding site" evidence="12">
    <location>
        <position position="52"/>
    </location>
    <ligand>
        <name>FAD</name>
        <dbReference type="ChEBI" id="CHEBI:57692"/>
    </ligand>
</feature>
<feature type="active site" description="Proton acceptor" evidence="11">
    <location>
        <position position="451"/>
    </location>
</feature>
<evidence type="ECO:0000256" key="7">
    <source>
        <dbReference type="ARBA" id="ARBA00023027"/>
    </source>
</evidence>
<evidence type="ECO:0000256" key="1">
    <source>
        <dbReference type="ARBA" id="ARBA00007532"/>
    </source>
</evidence>
<dbReference type="GO" id="GO:0050660">
    <property type="term" value="F:flavin adenine dinucleotide binding"/>
    <property type="evidence" value="ECO:0007669"/>
    <property type="project" value="InterPro"/>
</dbReference>
<evidence type="ECO:0000256" key="10">
    <source>
        <dbReference type="ARBA" id="ARBA00049187"/>
    </source>
</evidence>
<sequence length="477" mass="50155">MATIKKKALIIGAGTGGYPCAIRLGQLGVDAMLVEKDQPGGVCLNWGCIPSKALISATKLAHKAAHAEHMGLSFGPPTADMTKMQVWKSGIVKKLTGGVKQLVKGSGTQYVTATAEILGPGRVKLVYPAVDGKPAKPDDIVECEHLVIATGSVPIEIPGFAIDQVKVRDSTGALELDFVPEHMVCIGGGIIGLELGQTFQRLGTKLTVLEGLDRILGVCDKDLAQVVARQIKKDGGEIVTKAMARGLSERDGKQWVRAEVGGETKEYPADVVLVAVGRRPVTKGFGLDKLGVKLSERGGFIEVDARQQTNVARVYAVGDVCGQPMLAHKASHEGEVVAEVIAGKKTVNDARTIPNVVFTEPEIASAGLGEQEAKQAGHAIEVGKFPFSVSGRAMAIDETTGFVKVVIAKSDNRVLGVHVVGPEASDLISEAALAIEMGAFAEDIALTVHPHPTLGEAVMEAAKHALGEAIHIGNRRR</sequence>
<dbReference type="Pfam" id="PF07992">
    <property type="entry name" value="Pyr_redox_2"/>
    <property type="match status" value="1"/>
</dbReference>
<dbReference type="PIRSF" id="PIRSF000350">
    <property type="entry name" value="Mercury_reductase_MerA"/>
    <property type="match status" value="1"/>
</dbReference>
<dbReference type="NCBIfam" id="TIGR01350">
    <property type="entry name" value="lipoamide_DH"/>
    <property type="match status" value="1"/>
</dbReference>
<comment type="caution">
    <text evidence="17">The sequence shown here is derived from an EMBL/GenBank/DDBJ whole genome shotgun (WGS) entry which is preliminary data.</text>
</comment>
<dbReference type="SUPFAM" id="SSF55424">
    <property type="entry name" value="FAD/NAD-linked reductases, dimerisation (C-terminal) domain"/>
    <property type="match status" value="1"/>
</dbReference>
<gene>
    <name evidence="17" type="primary">pdhD_3</name>
    <name evidence="17" type="ORF">ENSA5_66580</name>
</gene>
<dbReference type="PRINTS" id="PR00411">
    <property type="entry name" value="PNDRDTASEI"/>
</dbReference>
<dbReference type="InterPro" id="IPR001100">
    <property type="entry name" value="Pyr_nuc-diS_OxRdtase"/>
</dbReference>
<dbReference type="PRINTS" id="PR00368">
    <property type="entry name" value="FADPNR"/>
</dbReference>
<feature type="binding site" evidence="12">
    <location>
        <begin position="187"/>
        <end position="194"/>
    </location>
    <ligand>
        <name>NAD(+)</name>
        <dbReference type="ChEBI" id="CHEBI:57540"/>
    </ligand>
</feature>
<keyword evidence="4 14" id="KW-0285">Flavoprotein</keyword>
<dbReference type="InterPro" id="IPR023753">
    <property type="entry name" value="FAD/NAD-binding_dom"/>
</dbReference>
<evidence type="ECO:0000259" key="16">
    <source>
        <dbReference type="Pfam" id="PF07992"/>
    </source>
</evidence>
<evidence type="ECO:0000256" key="3">
    <source>
        <dbReference type="ARBA" id="ARBA00016961"/>
    </source>
</evidence>
<evidence type="ECO:0000256" key="9">
    <source>
        <dbReference type="ARBA" id="ARBA00023284"/>
    </source>
</evidence>
<evidence type="ECO:0000256" key="4">
    <source>
        <dbReference type="ARBA" id="ARBA00022630"/>
    </source>
</evidence>
<feature type="domain" description="Pyridine nucleotide-disulphide oxidoreductase dimerisation" evidence="15">
    <location>
        <begin position="353"/>
        <end position="462"/>
    </location>
</feature>
<dbReference type="PANTHER" id="PTHR22912">
    <property type="entry name" value="DISULFIDE OXIDOREDUCTASE"/>
    <property type="match status" value="1"/>
</dbReference>
<feature type="binding site" evidence="12">
    <location>
        <position position="319"/>
    </location>
    <ligand>
        <name>FAD</name>
        <dbReference type="ChEBI" id="CHEBI:57692"/>
    </ligand>
</feature>
<dbReference type="InterPro" id="IPR016156">
    <property type="entry name" value="FAD/NAD-linked_Rdtase_dimer_sf"/>
</dbReference>
<protein>
    <recommendedName>
        <fullName evidence="3 14">Dihydrolipoyl dehydrogenase</fullName>
        <ecNumber evidence="2 14">1.8.1.4</ecNumber>
    </recommendedName>
</protein>
<keyword evidence="7 12" id="KW-0520">NAD</keyword>
<name>A0A2S9XBM5_9BACT</name>
<evidence type="ECO:0000313" key="17">
    <source>
        <dbReference type="EMBL" id="PRP90246.1"/>
    </source>
</evidence>
<dbReference type="GO" id="GO:0004148">
    <property type="term" value="F:dihydrolipoyl dehydrogenase (NADH) activity"/>
    <property type="evidence" value="ECO:0007669"/>
    <property type="project" value="UniProtKB-EC"/>
</dbReference>
<keyword evidence="8" id="KW-1015">Disulfide bond</keyword>
<dbReference type="InterPro" id="IPR036188">
    <property type="entry name" value="FAD/NAD-bd_sf"/>
</dbReference>
<evidence type="ECO:0000256" key="2">
    <source>
        <dbReference type="ARBA" id="ARBA00012608"/>
    </source>
</evidence>
<comment type="catalytic activity">
    <reaction evidence="10 14">
        <text>N(6)-[(R)-dihydrolipoyl]-L-lysyl-[protein] + NAD(+) = N(6)-[(R)-lipoyl]-L-lysyl-[protein] + NADH + H(+)</text>
        <dbReference type="Rhea" id="RHEA:15045"/>
        <dbReference type="Rhea" id="RHEA-COMP:10474"/>
        <dbReference type="Rhea" id="RHEA-COMP:10475"/>
        <dbReference type="ChEBI" id="CHEBI:15378"/>
        <dbReference type="ChEBI" id="CHEBI:57540"/>
        <dbReference type="ChEBI" id="CHEBI:57945"/>
        <dbReference type="ChEBI" id="CHEBI:83099"/>
        <dbReference type="ChEBI" id="CHEBI:83100"/>
        <dbReference type="EC" id="1.8.1.4"/>
    </reaction>
</comment>
<dbReference type="GO" id="GO:0006103">
    <property type="term" value="P:2-oxoglutarate metabolic process"/>
    <property type="evidence" value="ECO:0007669"/>
    <property type="project" value="TreeGrafter"/>
</dbReference>
<dbReference type="EMBL" id="PVNK01000290">
    <property type="protein sequence ID" value="PRP90246.1"/>
    <property type="molecule type" value="Genomic_DNA"/>
</dbReference>
<dbReference type="InterPro" id="IPR050151">
    <property type="entry name" value="Class-I_Pyr_Nuc-Dis_Oxidored"/>
</dbReference>
<dbReference type="Gene3D" id="3.50.50.60">
    <property type="entry name" value="FAD/NAD(P)-binding domain"/>
    <property type="match status" value="2"/>
</dbReference>
<dbReference type="RefSeq" id="WP_106395801.1">
    <property type="nucleotide sequence ID" value="NZ_PVNK01000290.1"/>
</dbReference>
<keyword evidence="18" id="KW-1185">Reference proteome</keyword>
<dbReference type="SUPFAM" id="SSF51905">
    <property type="entry name" value="FAD/NAD(P)-binding domain"/>
    <property type="match status" value="1"/>
</dbReference>
<reference evidence="17 18" key="1">
    <citation type="submission" date="2018-03" db="EMBL/GenBank/DDBJ databases">
        <title>Draft Genome Sequences of the Obligatory Marine Myxobacteria Enhygromyxa salina SWB005.</title>
        <authorList>
            <person name="Poehlein A."/>
            <person name="Moghaddam J.A."/>
            <person name="Harms H."/>
            <person name="Alanjari M."/>
            <person name="Koenig G.M."/>
            <person name="Daniel R."/>
            <person name="Schaeberle T.F."/>
        </authorList>
    </citation>
    <scope>NUCLEOTIDE SEQUENCE [LARGE SCALE GENOMIC DNA]</scope>
    <source>
        <strain evidence="17 18">SWB005</strain>
    </source>
</reference>
<proteinExistence type="inferred from homology"/>
<feature type="domain" description="FAD/NAD(P)-binding" evidence="16">
    <location>
        <begin position="7"/>
        <end position="334"/>
    </location>
</feature>
<keyword evidence="6 14" id="KW-0560">Oxidoreductase</keyword>
<dbReference type="Proteomes" id="UP000237968">
    <property type="component" value="Unassembled WGS sequence"/>
</dbReference>
<organism evidence="17 18">
    <name type="scientific">Enhygromyxa salina</name>
    <dbReference type="NCBI Taxonomy" id="215803"/>
    <lineage>
        <taxon>Bacteria</taxon>
        <taxon>Pseudomonadati</taxon>
        <taxon>Myxococcota</taxon>
        <taxon>Polyangia</taxon>
        <taxon>Nannocystales</taxon>
        <taxon>Nannocystaceae</taxon>
        <taxon>Enhygromyxa</taxon>
    </lineage>
</organism>
<keyword evidence="5 12" id="KW-0274">FAD</keyword>
<dbReference type="PANTHER" id="PTHR22912:SF160">
    <property type="entry name" value="DIHYDROLIPOYL DEHYDROGENASE"/>
    <property type="match status" value="1"/>
</dbReference>
<dbReference type="InterPro" id="IPR004099">
    <property type="entry name" value="Pyr_nucl-diS_OxRdtase_dimer"/>
</dbReference>
<dbReference type="EC" id="1.8.1.4" evidence="2 14"/>
<accession>A0A2S9XBM5</accession>
<comment type="similarity">
    <text evidence="1 14">Belongs to the class-I pyridine nucleotide-disulfide oxidoreductase family.</text>
</comment>
<dbReference type="FunFam" id="3.30.390.30:FF:000001">
    <property type="entry name" value="Dihydrolipoyl dehydrogenase"/>
    <property type="match status" value="1"/>
</dbReference>
<evidence type="ECO:0000256" key="14">
    <source>
        <dbReference type="RuleBase" id="RU003692"/>
    </source>
</evidence>
<dbReference type="Gene3D" id="3.30.390.30">
    <property type="match status" value="1"/>
</dbReference>
<evidence type="ECO:0000256" key="5">
    <source>
        <dbReference type="ARBA" id="ARBA00022827"/>
    </source>
</evidence>
<evidence type="ECO:0000256" key="13">
    <source>
        <dbReference type="PIRSR" id="PIRSR000350-4"/>
    </source>
</evidence>
<keyword evidence="12" id="KW-0547">Nucleotide-binding</keyword>
<feature type="binding site" evidence="12">
    <location>
        <position position="277"/>
    </location>
    <ligand>
        <name>NAD(+)</name>
        <dbReference type="ChEBI" id="CHEBI:57540"/>
    </ligand>
</feature>
<dbReference type="AlphaFoldDB" id="A0A2S9XBM5"/>
<evidence type="ECO:0000256" key="12">
    <source>
        <dbReference type="PIRSR" id="PIRSR000350-3"/>
    </source>
</evidence>
<comment type="miscellaneous">
    <text evidence="14">The active site is a redox-active disulfide bond.</text>
</comment>
<evidence type="ECO:0000256" key="8">
    <source>
        <dbReference type="ARBA" id="ARBA00023157"/>
    </source>
</evidence>
<keyword evidence="9 14" id="KW-0676">Redox-active center</keyword>
<dbReference type="PROSITE" id="PS00076">
    <property type="entry name" value="PYRIDINE_REDOX_1"/>
    <property type="match status" value="1"/>
</dbReference>
<dbReference type="OrthoDB" id="9786429at2"/>
<dbReference type="InterPro" id="IPR006258">
    <property type="entry name" value="Lipoamide_DH"/>
</dbReference>
<evidence type="ECO:0000259" key="15">
    <source>
        <dbReference type="Pfam" id="PF02852"/>
    </source>
</evidence>
<feature type="binding site" evidence="12">
    <location>
        <position position="210"/>
    </location>
    <ligand>
        <name>NAD(+)</name>
        <dbReference type="ChEBI" id="CHEBI:57540"/>
    </ligand>
</feature>
<evidence type="ECO:0000313" key="18">
    <source>
        <dbReference type="Proteomes" id="UP000237968"/>
    </source>
</evidence>